<keyword evidence="3 5" id="KW-1133">Transmembrane helix</keyword>
<dbReference type="PROSITE" id="PS50893">
    <property type="entry name" value="ABC_TRANSPORTER_2"/>
    <property type="match status" value="1"/>
</dbReference>
<dbReference type="PANTHER" id="PTHR43394:SF27">
    <property type="entry name" value="ATP-DEPENDENT TRANSLOCASE ABCB1-LIKE"/>
    <property type="match status" value="1"/>
</dbReference>
<dbReference type="GO" id="GO:0090374">
    <property type="term" value="P:oligopeptide export from mitochondrion"/>
    <property type="evidence" value="ECO:0007669"/>
    <property type="project" value="TreeGrafter"/>
</dbReference>
<name>A0A814MLT7_9BILA</name>
<proteinExistence type="predicted"/>
<feature type="domain" description="ABC transmembrane type-1" evidence="7">
    <location>
        <begin position="4"/>
        <end position="242"/>
    </location>
</feature>
<dbReference type="Gene3D" id="1.20.1560.10">
    <property type="entry name" value="ABC transporter type 1, transmembrane domain"/>
    <property type="match status" value="1"/>
</dbReference>
<feature type="transmembrane region" description="Helical" evidence="5">
    <location>
        <begin position="6"/>
        <end position="24"/>
    </location>
</feature>
<dbReference type="GO" id="GO:0005743">
    <property type="term" value="C:mitochondrial inner membrane"/>
    <property type="evidence" value="ECO:0007669"/>
    <property type="project" value="TreeGrafter"/>
</dbReference>
<dbReference type="Pfam" id="PF00664">
    <property type="entry name" value="ABC_membrane"/>
    <property type="match status" value="1"/>
</dbReference>
<dbReference type="Gene3D" id="3.40.50.300">
    <property type="entry name" value="P-loop containing nucleotide triphosphate hydrolases"/>
    <property type="match status" value="1"/>
</dbReference>
<dbReference type="GO" id="GO:0015421">
    <property type="term" value="F:ABC-type oligopeptide transporter activity"/>
    <property type="evidence" value="ECO:0007669"/>
    <property type="project" value="TreeGrafter"/>
</dbReference>
<protein>
    <submittedName>
        <fullName evidence="8">Uncharacterized protein</fullName>
    </submittedName>
</protein>
<evidence type="ECO:0000259" key="6">
    <source>
        <dbReference type="PROSITE" id="PS50893"/>
    </source>
</evidence>
<dbReference type="SUPFAM" id="SSF90123">
    <property type="entry name" value="ABC transporter transmembrane region"/>
    <property type="match status" value="1"/>
</dbReference>
<gene>
    <name evidence="8" type="ORF">ZHD862_LOCUS16522</name>
</gene>
<dbReference type="InterPro" id="IPR039421">
    <property type="entry name" value="Type_1_exporter"/>
</dbReference>
<evidence type="ECO:0000259" key="7">
    <source>
        <dbReference type="PROSITE" id="PS50929"/>
    </source>
</evidence>
<dbReference type="InterPro" id="IPR011527">
    <property type="entry name" value="ABC1_TM_dom"/>
</dbReference>
<dbReference type="AlphaFoldDB" id="A0A814MLT7"/>
<evidence type="ECO:0000256" key="3">
    <source>
        <dbReference type="ARBA" id="ARBA00022989"/>
    </source>
</evidence>
<dbReference type="EMBL" id="CAJNOT010000783">
    <property type="protein sequence ID" value="CAF1079789.1"/>
    <property type="molecule type" value="Genomic_DNA"/>
</dbReference>
<accession>A0A814MLT7</accession>
<organism evidence="8 9">
    <name type="scientific">Rotaria sordida</name>
    <dbReference type="NCBI Taxonomy" id="392033"/>
    <lineage>
        <taxon>Eukaryota</taxon>
        <taxon>Metazoa</taxon>
        <taxon>Spiralia</taxon>
        <taxon>Gnathifera</taxon>
        <taxon>Rotifera</taxon>
        <taxon>Eurotatoria</taxon>
        <taxon>Bdelloidea</taxon>
        <taxon>Philodinida</taxon>
        <taxon>Philodinidae</taxon>
        <taxon>Rotaria</taxon>
    </lineage>
</organism>
<comment type="caution">
    <text evidence="8">The sequence shown here is derived from an EMBL/GenBank/DDBJ whole genome shotgun (WGS) entry which is preliminary data.</text>
</comment>
<dbReference type="PANTHER" id="PTHR43394">
    <property type="entry name" value="ATP-DEPENDENT PERMEASE MDL1, MITOCHONDRIAL"/>
    <property type="match status" value="1"/>
</dbReference>
<evidence type="ECO:0000256" key="1">
    <source>
        <dbReference type="ARBA" id="ARBA00004141"/>
    </source>
</evidence>
<feature type="transmembrane region" description="Helical" evidence="5">
    <location>
        <begin position="75"/>
        <end position="93"/>
    </location>
</feature>
<dbReference type="InterPro" id="IPR003439">
    <property type="entry name" value="ABC_transporter-like_ATP-bd"/>
</dbReference>
<dbReference type="GO" id="GO:0005524">
    <property type="term" value="F:ATP binding"/>
    <property type="evidence" value="ECO:0007669"/>
    <property type="project" value="InterPro"/>
</dbReference>
<keyword evidence="2 5" id="KW-0812">Transmembrane</keyword>
<dbReference type="InterPro" id="IPR027417">
    <property type="entry name" value="P-loop_NTPase"/>
</dbReference>
<evidence type="ECO:0000313" key="9">
    <source>
        <dbReference type="Proteomes" id="UP000663864"/>
    </source>
</evidence>
<dbReference type="Pfam" id="PF00005">
    <property type="entry name" value="ABC_tran"/>
    <property type="match status" value="1"/>
</dbReference>
<comment type="subcellular location">
    <subcellularLocation>
        <location evidence="1">Membrane</location>
        <topology evidence="1">Multi-pass membrane protein</topology>
    </subcellularLocation>
</comment>
<dbReference type="SUPFAM" id="SSF52540">
    <property type="entry name" value="P-loop containing nucleoside triphosphate hydrolases"/>
    <property type="match status" value="2"/>
</dbReference>
<dbReference type="InterPro" id="IPR036640">
    <property type="entry name" value="ABC1_TM_sf"/>
</dbReference>
<keyword evidence="4 5" id="KW-0472">Membrane</keyword>
<dbReference type="Proteomes" id="UP000663864">
    <property type="component" value="Unassembled WGS sequence"/>
</dbReference>
<evidence type="ECO:0000256" key="5">
    <source>
        <dbReference type="SAM" id="Phobius"/>
    </source>
</evidence>
<dbReference type="CDD" id="cd18577">
    <property type="entry name" value="ABC_6TM_Pgp_ABCB1_D1_like"/>
    <property type="match status" value="1"/>
</dbReference>
<feature type="transmembrane region" description="Helical" evidence="5">
    <location>
        <begin position="177"/>
        <end position="201"/>
    </location>
</feature>
<evidence type="ECO:0000313" key="8">
    <source>
        <dbReference type="EMBL" id="CAF1079789.1"/>
    </source>
</evidence>
<reference evidence="8" key="1">
    <citation type="submission" date="2021-02" db="EMBL/GenBank/DDBJ databases">
        <authorList>
            <person name="Nowell W R."/>
        </authorList>
    </citation>
    <scope>NUCLEOTIDE SEQUENCE</scope>
</reference>
<dbReference type="GO" id="GO:0016887">
    <property type="term" value="F:ATP hydrolysis activity"/>
    <property type="evidence" value="ECO:0007669"/>
    <property type="project" value="InterPro"/>
</dbReference>
<dbReference type="PROSITE" id="PS50929">
    <property type="entry name" value="ABC_TM1F"/>
    <property type="match status" value="1"/>
</dbReference>
<evidence type="ECO:0000256" key="4">
    <source>
        <dbReference type="ARBA" id="ARBA00023136"/>
    </source>
</evidence>
<feature type="domain" description="ABC transporter" evidence="6">
    <location>
        <begin position="278"/>
        <end position="502"/>
    </location>
</feature>
<feature type="transmembrane region" description="Helical" evidence="5">
    <location>
        <begin position="99"/>
        <end position="117"/>
    </location>
</feature>
<evidence type="ECO:0000256" key="2">
    <source>
        <dbReference type="ARBA" id="ARBA00022692"/>
    </source>
</evidence>
<sequence length="807" mass="92873">MNQIIGLGAFLCAYIQTSFWTMSGEKQTRKIRYRAFESLICNKNISYFDKHSPGKLTTLMSDGIYKINDGIGEKFGSCLQYLSSFITGLIIGFVNGWKLTLVIISMSPLLAISGILYSKISARMASKEQQIYAQAGQLAEQVLAAIKTVFAFNGSDFELKRYEQQLKLTQKNGIKMGAIFGLVTGFDYFVVFCADALGFWFGAKLIRTENYTIGQTLMVFFTVINSMFALGRSAPYFQAITSAKGSAYSIWKIIKTEKEFYREESSEGLKPSKIKGNIGFRNVYFAYPSRPTLTVLKNVSFDISAGQTVAIVGSTGSGKSTCIELLEKFYDPQSGFILLDNQYLNRYNIQWLRQHISVVSQQPILFETTVMENIRMGYKQATNSQIIDLCKNLGIHETIVNLSKSIYSIIIMARSFISSLSKFSNIVRVQQYSFSLTFPRYDSSVLSNTNDTKKYDAKTKFLVLLITMRDSMLLLKDTNKVKNYFNQLIHSLQYVPSQNFESKKIIDFLHLNENMNANIVLENLHNIIDDVPMKKDDKLKLHTIVNNLKLLFSHWEDTIIKLELSVTRLEKSHFELTPSNIDLKSSVSALEKSNLELTSSDNSPIGEIREEVRQWRIYNWRNSQLAKLQRLTSSHADLKSSVSNLKKLYFQLMSYKYMSCVSELMRSTVRSIKKEFRKKLIIEYISENFDTTTFESLLDDPQHKEIKEFLNLDDNQIDLMLSIFDKICSKYGFSNKHQSAHYLSMASIRNEREHDMMDDYIKRTPHAKHSFEMYCKQNDIIEYYNEKDHVLLENLFTLYVTELIKKS</sequence>